<dbReference type="Pfam" id="PF02567">
    <property type="entry name" value="PhzC-PhzF"/>
    <property type="match status" value="1"/>
</dbReference>
<evidence type="ECO:0000313" key="2">
    <source>
        <dbReference type="Proteomes" id="UP001386437"/>
    </source>
</evidence>
<reference evidence="1 2" key="1">
    <citation type="journal article" date="2022" name="Arch. Microbiol.">
        <title>Paraburkholderia bengalensis sp. nov. isolated from roots of Oryza sativa, IR64.</title>
        <authorList>
            <person name="Nag P."/>
            <person name="Mondal N."/>
            <person name="Sarkar J."/>
            <person name="Das S."/>
        </authorList>
    </citation>
    <scope>NUCLEOTIDE SEQUENCE [LARGE SCALE GENOMIC DNA]</scope>
    <source>
        <strain evidence="1 2">IR64_4_BI</strain>
    </source>
</reference>
<dbReference type="SUPFAM" id="SSF54506">
    <property type="entry name" value="Diaminopimelate epimerase-like"/>
    <property type="match status" value="1"/>
</dbReference>
<organism evidence="1 2">
    <name type="scientific">Paraburkholderia bengalensis</name>
    <dbReference type="NCBI Taxonomy" id="2747562"/>
    <lineage>
        <taxon>Bacteria</taxon>
        <taxon>Pseudomonadati</taxon>
        <taxon>Pseudomonadota</taxon>
        <taxon>Betaproteobacteria</taxon>
        <taxon>Burkholderiales</taxon>
        <taxon>Burkholderiaceae</taxon>
        <taxon>Paraburkholderia</taxon>
    </lineage>
</organism>
<dbReference type="PANTHER" id="PTHR13774">
    <property type="entry name" value="PHENAZINE BIOSYNTHESIS PROTEIN"/>
    <property type="match status" value="1"/>
</dbReference>
<name>A0ABU8IJZ4_9BURK</name>
<comment type="caution">
    <text evidence="1">The sequence shown here is derived from an EMBL/GenBank/DDBJ whole genome shotgun (WGS) entry which is preliminary data.</text>
</comment>
<accession>A0ABU8IJZ4</accession>
<keyword evidence="2" id="KW-1185">Reference proteome</keyword>
<dbReference type="Proteomes" id="UP001386437">
    <property type="component" value="Unassembled WGS sequence"/>
</dbReference>
<sequence>MKMHRMLCFGRTDESGNAAVVVEESALAKPERLEFAGRQSANATVFMEANAAGDIQLDYYYPHARSPLCLHATLAVGAVFFERSPGTRRARFVTSMHRQVLEVERVDGGIFVGVTAQRCPPLVVDVAEAAQLLRVGRAELRGVPRLASVGSAKLLVAVSAPSVVATLEPDLAGIADWSRKHGVSGMYVYCRIGDGVYQGRNFNHLERQFEDAATGVAAGALAVSLKRDVTVLQGDALGQPCTIQVRYAHEALQVGGRAVRVVHSRSRVCPSG</sequence>
<dbReference type="Gene3D" id="3.10.310.10">
    <property type="entry name" value="Diaminopimelate Epimerase, Chain A, domain 1"/>
    <property type="match status" value="2"/>
</dbReference>
<evidence type="ECO:0000313" key="1">
    <source>
        <dbReference type="EMBL" id="MEI5995768.1"/>
    </source>
</evidence>
<protein>
    <submittedName>
        <fullName evidence="1">PhzF family phenazine biosynthesis protein</fullName>
    </submittedName>
</protein>
<dbReference type="EMBL" id="JACFYJ010000001">
    <property type="protein sequence ID" value="MEI5995768.1"/>
    <property type="molecule type" value="Genomic_DNA"/>
</dbReference>
<dbReference type="InterPro" id="IPR003719">
    <property type="entry name" value="Phenazine_PhzF-like"/>
</dbReference>
<dbReference type="PIRSF" id="PIRSF016184">
    <property type="entry name" value="PhzC_PhzF"/>
    <property type="match status" value="1"/>
</dbReference>
<gene>
    <name evidence="1" type="ORF">H3V53_00625</name>
</gene>
<proteinExistence type="predicted"/>